<dbReference type="InterPro" id="IPR002562">
    <property type="entry name" value="3'-5'_exonuclease_dom"/>
</dbReference>
<proteinExistence type="predicted"/>
<dbReference type="GO" id="GO:0006139">
    <property type="term" value="P:nucleobase-containing compound metabolic process"/>
    <property type="evidence" value="ECO:0007669"/>
    <property type="project" value="InterPro"/>
</dbReference>
<keyword evidence="3" id="KW-1185">Reference proteome</keyword>
<dbReference type="Proteomes" id="UP000384372">
    <property type="component" value="Unassembled WGS sequence"/>
</dbReference>
<reference evidence="2 3" key="1">
    <citation type="submission" date="2019-09" db="EMBL/GenBank/DDBJ databases">
        <title>Distinct polysaccharide growth profiles of human intestinal Prevotella copri isolates.</title>
        <authorList>
            <person name="Fehlner-Peach H."/>
            <person name="Magnabosco C."/>
            <person name="Raghavan V."/>
            <person name="Scher J.U."/>
            <person name="Tett A."/>
            <person name="Cox L.M."/>
            <person name="Gottsegen C."/>
            <person name="Watters A."/>
            <person name="Wiltshire- Gordon J.D."/>
            <person name="Segata N."/>
            <person name="Bonneau R."/>
            <person name="Littman D.R."/>
        </authorList>
    </citation>
    <scope>NUCLEOTIDE SEQUENCE [LARGE SCALE GENOMIC DNA]</scope>
    <source>
        <strain evidence="3">iAQ1173</strain>
    </source>
</reference>
<dbReference type="RefSeq" id="WP_022251588.1">
    <property type="nucleotide sequence ID" value="NZ_VZAD01000092.1"/>
</dbReference>
<organism evidence="2 3">
    <name type="scientific">Segatella copri</name>
    <dbReference type="NCBI Taxonomy" id="165179"/>
    <lineage>
        <taxon>Bacteria</taxon>
        <taxon>Pseudomonadati</taxon>
        <taxon>Bacteroidota</taxon>
        <taxon>Bacteroidia</taxon>
        <taxon>Bacteroidales</taxon>
        <taxon>Prevotellaceae</taxon>
        <taxon>Segatella</taxon>
    </lineage>
</organism>
<gene>
    <name evidence="2" type="ORF">F7D20_12215</name>
</gene>
<dbReference type="GO" id="GO:0003676">
    <property type="term" value="F:nucleic acid binding"/>
    <property type="evidence" value="ECO:0007669"/>
    <property type="project" value="InterPro"/>
</dbReference>
<keyword evidence="2" id="KW-0269">Exonuclease</keyword>
<dbReference type="InterPro" id="IPR052408">
    <property type="entry name" value="Exonuclease_MUT-7-like"/>
</dbReference>
<dbReference type="Pfam" id="PF01612">
    <property type="entry name" value="DNA_pol_A_exo1"/>
    <property type="match status" value="1"/>
</dbReference>
<feature type="domain" description="3'-5' exonuclease" evidence="1">
    <location>
        <begin position="25"/>
        <end position="194"/>
    </location>
</feature>
<sequence length="231" mass="26658">MKILFKKFDKREITGLPKVLFQGRIITIITPGETEKAVDYLLSQKILGFDTETRPSFKKGQRYEVSLLQVSTHDTCFLFRLNLTGITPAIIRLLEDKKVVKVGLSWHDDLLQLHRRAEFKAGNFVELQDVAEKFGIEDKSLQKLYANLFHMKISKAQRLSNWEQTILRDAQKLYAATDAWTCIKIYEELQRLSRDGDYELVEPVKLVEAESEVVKSKEAKNEEVPQSSPII</sequence>
<evidence type="ECO:0000313" key="3">
    <source>
        <dbReference type="Proteomes" id="UP000384372"/>
    </source>
</evidence>
<dbReference type="SMART" id="SM00474">
    <property type="entry name" value="35EXOc"/>
    <property type="match status" value="1"/>
</dbReference>
<dbReference type="AlphaFoldDB" id="A0A6A7WE09"/>
<name>A0A6A7WE09_9BACT</name>
<dbReference type="EMBL" id="VZAD01000092">
    <property type="protein sequence ID" value="MQP12700.1"/>
    <property type="molecule type" value="Genomic_DNA"/>
</dbReference>
<dbReference type="PANTHER" id="PTHR47765">
    <property type="entry name" value="3'-5' EXONUCLEASE DOMAIN-CONTAINING PROTEIN"/>
    <property type="match status" value="1"/>
</dbReference>
<dbReference type="CDD" id="cd06141">
    <property type="entry name" value="WRN_exo"/>
    <property type="match status" value="1"/>
</dbReference>
<dbReference type="Gene3D" id="3.30.420.10">
    <property type="entry name" value="Ribonuclease H-like superfamily/Ribonuclease H"/>
    <property type="match status" value="1"/>
</dbReference>
<evidence type="ECO:0000313" key="2">
    <source>
        <dbReference type="EMBL" id="MQP12700.1"/>
    </source>
</evidence>
<dbReference type="PANTHER" id="PTHR47765:SF2">
    <property type="entry name" value="EXONUCLEASE MUT-7 HOMOLOG"/>
    <property type="match status" value="1"/>
</dbReference>
<comment type="caution">
    <text evidence="2">The sequence shown here is derived from an EMBL/GenBank/DDBJ whole genome shotgun (WGS) entry which is preliminary data.</text>
</comment>
<dbReference type="InterPro" id="IPR012337">
    <property type="entry name" value="RNaseH-like_sf"/>
</dbReference>
<evidence type="ECO:0000259" key="1">
    <source>
        <dbReference type="SMART" id="SM00474"/>
    </source>
</evidence>
<protein>
    <submittedName>
        <fullName evidence="2">3'-5' exonuclease domain-containing protein 2</fullName>
    </submittedName>
</protein>
<dbReference type="GO" id="GO:0008408">
    <property type="term" value="F:3'-5' exonuclease activity"/>
    <property type="evidence" value="ECO:0007669"/>
    <property type="project" value="InterPro"/>
</dbReference>
<keyword evidence="2" id="KW-0378">Hydrolase</keyword>
<dbReference type="OrthoDB" id="9793333at2"/>
<dbReference type="InterPro" id="IPR036397">
    <property type="entry name" value="RNaseH_sf"/>
</dbReference>
<keyword evidence="2" id="KW-0540">Nuclease</keyword>
<dbReference type="SUPFAM" id="SSF53098">
    <property type="entry name" value="Ribonuclease H-like"/>
    <property type="match status" value="1"/>
</dbReference>
<accession>A0A6A7WE09</accession>